<dbReference type="Proteomes" id="UP000693981">
    <property type="component" value="Unassembled WGS sequence"/>
</dbReference>
<sequence length="553" mass="62616">MMQTRSWNKRRWGFLAPWCAVLKPLIRYSDVHGMTDVWDACEYLEVALPRRELKARRSHLDNSSGSDEGKASDSEEKEFLIAFQKVREALALLAAVEHVDEDAWKHLLTTYCKVDMGREGEEKYEKVPVRFLLTMDLEGITNQKDQKKVHFDLVHFCGVHQREHPSPEYAKALRQIATLDNSLTKNEPGVDIEIPVKVHFPGPLANIARPLKNLLDVGKAERVIKNQWEKYACKKQDVEPGSLRCTFVLEPMDISFLEHDNWCSSVEEMADTMERLVLDNVRFSQISSLAITRDDELEEDEECRWKKAIGLLLMRIFDSTCRPAGFANTTYRFENTGQDPDPLQVGMLEVYCADNLTLQGEFAAMCSALVVNQMTRQLLLSFDESPEDPVESAFWWKWMAYALFSKRAHACSALTSLRLLIGRMTSADIEALSAVLASSHPEEELCNRPRGKVEEKSAILRAGAPIRSEIDDSRQTAIASGVITLPSPISTVRTFSDDGKSEWVDAIISGYGRCQEAIRTIFAFAAIPVLRQVYFRVDNNGIDWSSELGQLLA</sequence>
<reference evidence="1" key="1">
    <citation type="submission" date="2021-02" db="EMBL/GenBank/DDBJ databases">
        <authorList>
            <person name="Palmer J.M."/>
        </authorList>
    </citation>
    <scope>NUCLEOTIDE SEQUENCE</scope>
    <source>
        <strain evidence="1">SCRP23</strain>
    </source>
</reference>
<comment type="caution">
    <text evidence="1">The sequence shown here is derived from an EMBL/GenBank/DDBJ whole genome shotgun (WGS) entry which is preliminary data.</text>
</comment>
<evidence type="ECO:0000313" key="2">
    <source>
        <dbReference type="Proteomes" id="UP000693981"/>
    </source>
</evidence>
<protein>
    <submittedName>
        <fullName evidence="1">Uncharacterized protein</fullName>
    </submittedName>
</protein>
<organism evidence="1 2">
    <name type="scientific">Phytophthora boehmeriae</name>
    <dbReference type="NCBI Taxonomy" id="109152"/>
    <lineage>
        <taxon>Eukaryota</taxon>
        <taxon>Sar</taxon>
        <taxon>Stramenopiles</taxon>
        <taxon>Oomycota</taxon>
        <taxon>Peronosporomycetes</taxon>
        <taxon>Peronosporales</taxon>
        <taxon>Peronosporaceae</taxon>
        <taxon>Phytophthora</taxon>
    </lineage>
</organism>
<proteinExistence type="predicted"/>
<name>A0A8T1WFY5_9STRA</name>
<dbReference type="OrthoDB" id="129399at2759"/>
<accession>A0A8T1WFY5</accession>
<dbReference type="AlphaFoldDB" id="A0A8T1WFY5"/>
<evidence type="ECO:0000313" key="1">
    <source>
        <dbReference type="EMBL" id="KAG7392727.1"/>
    </source>
</evidence>
<dbReference type="EMBL" id="JAGDFL010000331">
    <property type="protein sequence ID" value="KAG7392727.1"/>
    <property type="molecule type" value="Genomic_DNA"/>
</dbReference>
<keyword evidence="2" id="KW-1185">Reference proteome</keyword>
<gene>
    <name evidence="1" type="ORF">PHYBOEH_006298</name>
</gene>